<protein>
    <submittedName>
        <fullName evidence="1">Uncharacterized protein</fullName>
    </submittedName>
</protein>
<organism evidence="1 2">
    <name type="scientific">Dickeya chrysanthemi (strain Ech1591)</name>
    <name type="common">Dickeya zeae (strain Ech1591)</name>
    <dbReference type="NCBI Taxonomy" id="561229"/>
    <lineage>
        <taxon>Bacteria</taxon>
        <taxon>Pseudomonadati</taxon>
        <taxon>Pseudomonadota</taxon>
        <taxon>Gammaproteobacteria</taxon>
        <taxon>Enterobacterales</taxon>
        <taxon>Pectobacteriaceae</taxon>
        <taxon>Dickeya</taxon>
    </lineage>
</organism>
<proteinExistence type="predicted"/>
<gene>
    <name evidence="1" type="ordered locus">Dd1591_0721</name>
</gene>
<dbReference type="Proteomes" id="UP000002735">
    <property type="component" value="Chromosome"/>
</dbReference>
<evidence type="ECO:0000313" key="2">
    <source>
        <dbReference type="Proteomes" id="UP000002735"/>
    </source>
</evidence>
<reference evidence="1 2" key="1">
    <citation type="submission" date="2009-06" db="EMBL/GenBank/DDBJ databases">
        <title>Complete sequence of Dickeya zeae Ech1591.</title>
        <authorList>
            <consortium name="US DOE Joint Genome Institute"/>
            <person name="Lucas S."/>
            <person name="Copeland A."/>
            <person name="Lapidus A."/>
            <person name="Glavina del Rio T."/>
            <person name="Tice H."/>
            <person name="Bruce D."/>
            <person name="Goodwin L."/>
            <person name="Pitluck S."/>
            <person name="Chertkov O."/>
            <person name="Brettin T."/>
            <person name="Detter J.C."/>
            <person name="Han C."/>
            <person name="Larimer F."/>
            <person name="Land M."/>
            <person name="Hauser L."/>
            <person name="Kyrpides N."/>
            <person name="Ovchinnikova G."/>
            <person name="Balakrishnan V."/>
            <person name="Glasner J."/>
            <person name="Perna N.T."/>
        </authorList>
    </citation>
    <scope>NUCLEOTIDE SEQUENCE [LARGE SCALE GENOMIC DNA]</scope>
    <source>
        <strain evidence="1 2">Ech1591</strain>
    </source>
</reference>
<sequence length="36" mass="3934">MVINVERHNVCAVSPAPGKHQDVSLSLSRRVFEASV</sequence>
<dbReference type="STRING" id="561229.Dd1591_0721"/>
<name>C6CKV1_DICC1</name>
<dbReference type="AlphaFoldDB" id="C6CKV1"/>
<evidence type="ECO:0000313" key="1">
    <source>
        <dbReference type="EMBL" id="ACT05601.1"/>
    </source>
</evidence>
<accession>C6CKV1</accession>
<dbReference type="HOGENOM" id="CLU_3355850_0_0_6"/>
<dbReference type="EMBL" id="CP001655">
    <property type="protein sequence ID" value="ACT05601.1"/>
    <property type="molecule type" value="Genomic_DNA"/>
</dbReference>
<dbReference type="KEGG" id="dze:Dd1591_0721"/>